<keyword evidence="1" id="KW-0472">Membrane</keyword>
<evidence type="ECO:0000313" key="3">
    <source>
        <dbReference type="Proteomes" id="UP000093199"/>
    </source>
</evidence>
<feature type="transmembrane region" description="Helical" evidence="1">
    <location>
        <begin position="46"/>
        <end position="66"/>
    </location>
</feature>
<reference evidence="2 3" key="1">
    <citation type="submission" date="2016-07" db="EMBL/GenBank/DDBJ databases">
        <title>Caryophanon tenue genome sequencing.</title>
        <authorList>
            <person name="Verma A."/>
            <person name="Pal Y."/>
            <person name="Krishnamurthi S."/>
        </authorList>
    </citation>
    <scope>NUCLEOTIDE SEQUENCE [LARGE SCALE GENOMIC DNA]</scope>
    <source>
        <strain evidence="2 3">DSM 14152</strain>
    </source>
</reference>
<organism evidence="2 3">
    <name type="scientific">Caryophanon tenue</name>
    <dbReference type="NCBI Taxonomy" id="33978"/>
    <lineage>
        <taxon>Bacteria</taxon>
        <taxon>Bacillati</taxon>
        <taxon>Bacillota</taxon>
        <taxon>Bacilli</taxon>
        <taxon>Bacillales</taxon>
        <taxon>Caryophanaceae</taxon>
        <taxon>Caryophanon</taxon>
    </lineage>
</organism>
<dbReference type="RefSeq" id="WP_066543930.1">
    <property type="nucleotide sequence ID" value="NZ_MASJ01000005.1"/>
</dbReference>
<dbReference type="NCBIfam" id="NF033218">
    <property type="entry name" value="anchor_AmaP"/>
    <property type="match status" value="1"/>
</dbReference>
<comment type="caution">
    <text evidence="2">The sequence shown here is derived from an EMBL/GenBank/DDBJ whole genome shotgun (WGS) entry which is preliminary data.</text>
</comment>
<keyword evidence="1" id="KW-0812">Transmembrane</keyword>
<gene>
    <name evidence="2" type="ORF">A6M13_11625</name>
</gene>
<keyword evidence="3" id="KW-1185">Reference proteome</keyword>
<accession>A0A1C0YIW7</accession>
<proteinExistence type="predicted"/>
<dbReference type="Proteomes" id="UP000093199">
    <property type="component" value="Unassembled WGS sequence"/>
</dbReference>
<evidence type="ECO:0000256" key="1">
    <source>
        <dbReference type="SAM" id="Phobius"/>
    </source>
</evidence>
<dbReference type="EMBL" id="MASJ01000005">
    <property type="protein sequence ID" value="OCS87118.1"/>
    <property type="molecule type" value="Genomic_DNA"/>
</dbReference>
<sequence length="178" mass="20926">MKRVVQFVLGLWILVVVGVLLFMYIEHEAITAYQRDLESFSWFLPALYWTAGLLMAVGLFLLIFAFRPSYKSRGLVFSYDDGELFINKKSIKKNVLHTIRKYDNVRQPSINVNLYQKRQSSYMDVFVDVFVTETTNVQSYVESLRQDIKESAERFAELPVREVKIHVLDQKTMKKRVI</sequence>
<protein>
    <recommendedName>
        <fullName evidence="4">Alkaline shock response membrane anchor protein AmaP</fullName>
    </recommendedName>
</protein>
<evidence type="ECO:0000313" key="2">
    <source>
        <dbReference type="EMBL" id="OCS87118.1"/>
    </source>
</evidence>
<name>A0A1C0YIW7_9BACL</name>
<feature type="transmembrane region" description="Helical" evidence="1">
    <location>
        <begin position="7"/>
        <end position="26"/>
    </location>
</feature>
<dbReference type="STRING" id="33978.A6M13_11625"/>
<keyword evidence="1" id="KW-1133">Transmembrane helix</keyword>
<dbReference type="AlphaFoldDB" id="A0A1C0YIW7"/>
<evidence type="ECO:0008006" key="4">
    <source>
        <dbReference type="Google" id="ProtNLM"/>
    </source>
</evidence>
<dbReference type="OrthoDB" id="2452498at2"/>